<dbReference type="OrthoDB" id="2363873at2759"/>
<keyword evidence="2 6" id="KW-0378">Hydrolase</keyword>
<evidence type="ECO:0000313" key="7">
    <source>
        <dbReference type="Proteomes" id="UP000192247"/>
    </source>
</evidence>
<evidence type="ECO:0000256" key="2">
    <source>
        <dbReference type="ARBA" id="ARBA00022801"/>
    </source>
</evidence>
<protein>
    <recommendedName>
        <fullName evidence="1">1-alkyl-2-acetylglycerophosphocholine esterase</fullName>
        <ecNumber evidence="1">3.1.1.47</ecNumber>
    </recommendedName>
</protein>
<dbReference type="InterPro" id="IPR029058">
    <property type="entry name" value="AB_hydrolase_fold"/>
</dbReference>
<evidence type="ECO:0000256" key="4">
    <source>
        <dbReference type="ARBA" id="ARBA00023098"/>
    </source>
</evidence>
<dbReference type="GO" id="GO:0016042">
    <property type="term" value="P:lipid catabolic process"/>
    <property type="evidence" value="ECO:0007669"/>
    <property type="project" value="UniProtKB-KW"/>
</dbReference>
<keyword evidence="4" id="KW-0443">Lipid metabolism</keyword>
<dbReference type="PANTHER" id="PTHR10272">
    <property type="entry name" value="PLATELET-ACTIVATING FACTOR ACETYLHYDROLASE"/>
    <property type="match status" value="1"/>
</dbReference>
<gene>
    <name evidence="6" type="ORF">BIW11_01378</name>
</gene>
<sequence>MDGAGVGVVFDGPKIFTCDGKLRKCCWAMIASQGELQALSSLPPRDHTACRTFYVERVPPPEGNHSSQFDGDVTDSGPDVIDGRCAPLGGGTRLEDREETEEPLRGEEEVPMCESTLDEEDEEDVCDGEDQDEAAEQRRSEGQTGITTGFTRTVWVNYRAIDKTPSLYNIRLRQLHRRVAELIRTLNCLEKINARRTCRNELPDNYSSALAGIMDLDRVTVAGRGFGGATAYMTLQMEERTLCGAAIDPLMFVIQADRPINVCRPLLLVLNSRHTAREDVRIIKTMFRETYTTAYTLLGSGSDAQSDLPFVRQPSLWSSLSLSWPMVAPGTFTSLDLCTSLLLRFMADKCNFCAALAGPNRERHEDYVERKSNLIEAGVKMPSRLFSRYTNAR</sequence>
<evidence type="ECO:0000256" key="3">
    <source>
        <dbReference type="ARBA" id="ARBA00022963"/>
    </source>
</evidence>
<dbReference type="EMBL" id="MNPL01012541">
    <property type="protein sequence ID" value="OQR72082.1"/>
    <property type="molecule type" value="Genomic_DNA"/>
</dbReference>
<dbReference type="AlphaFoldDB" id="A0A1V9XFH2"/>
<dbReference type="Proteomes" id="UP000192247">
    <property type="component" value="Unassembled WGS sequence"/>
</dbReference>
<organism evidence="6 7">
    <name type="scientific">Tropilaelaps mercedesae</name>
    <dbReference type="NCBI Taxonomy" id="418985"/>
    <lineage>
        <taxon>Eukaryota</taxon>
        <taxon>Metazoa</taxon>
        <taxon>Ecdysozoa</taxon>
        <taxon>Arthropoda</taxon>
        <taxon>Chelicerata</taxon>
        <taxon>Arachnida</taxon>
        <taxon>Acari</taxon>
        <taxon>Parasitiformes</taxon>
        <taxon>Mesostigmata</taxon>
        <taxon>Gamasina</taxon>
        <taxon>Dermanyssoidea</taxon>
        <taxon>Laelapidae</taxon>
        <taxon>Tropilaelaps</taxon>
    </lineage>
</organism>
<dbReference type="Gene3D" id="3.40.50.1820">
    <property type="entry name" value="alpha/beta hydrolase"/>
    <property type="match status" value="1"/>
</dbReference>
<reference evidence="6 7" key="1">
    <citation type="journal article" date="2017" name="Gigascience">
        <title>Draft genome of the honey bee ectoparasitic mite, Tropilaelaps mercedesae, is shaped by the parasitic life history.</title>
        <authorList>
            <person name="Dong X."/>
            <person name="Armstrong S.D."/>
            <person name="Xia D."/>
            <person name="Makepeace B.L."/>
            <person name="Darby A.C."/>
            <person name="Kadowaki T."/>
        </authorList>
    </citation>
    <scope>NUCLEOTIDE SEQUENCE [LARGE SCALE GENOMIC DNA]</scope>
    <source>
        <strain evidence="6">Wuxi-XJTLU</strain>
    </source>
</reference>
<keyword evidence="7" id="KW-1185">Reference proteome</keyword>
<evidence type="ECO:0000256" key="1">
    <source>
        <dbReference type="ARBA" id="ARBA00013201"/>
    </source>
</evidence>
<feature type="compositionally biased region" description="Acidic residues" evidence="5">
    <location>
        <begin position="116"/>
        <end position="134"/>
    </location>
</feature>
<comment type="caution">
    <text evidence="6">The sequence shown here is derived from an EMBL/GenBank/DDBJ whole genome shotgun (WGS) entry which is preliminary data.</text>
</comment>
<accession>A0A1V9XFH2</accession>
<dbReference type="InParanoid" id="A0A1V9XFH2"/>
<dbReference type="PANTHER" id="PTHR10272:SF0">
    <property type="entry name" value="PLATELET-ACTIVATING FACTOR ACETYLHYDROLASE"/>
    <property type="match status" value="1"/>
</dbReference>
<proteinExistence type="predicted"/>
<name>A0A1V9XFH2_9ACAR</name>
<dbReference type="EC" id="3.1.1.47" evidence="1"/>
<keyword evidence="3" id="KW-0442">Lipid degradation</keyword>
<dbReference type="GO" id="GO:0003847">
    <property type="term" value="F:1-alkyl-2-acetylglycerophosphocholine esterase activity"/>
    <property type="evidence" value="ECO:0007669"/>
    <property type="project" value="UniProtKB-EC"/>
</dbReference>
<dbReference type="Pfam" id="PF03403">
    <property type="entry name" value="PAF-AH_p_II"/>
    <property type="match status" value="1"/>
</dbReference>
<evidence type="ECO:0000256" key="5">
    <source>
        <dbReference type="SAM" id="MobiDB-lite"/>
    </source>
</evidence>
<feature type="region of interest" description="Disordered" evidence="5">
    <location>
        <begin position="58"/>
        <end position="145"/>
    </location>
</feature>
<dbReference type="STRING" id="418985.A0A1V9XFH2"/>
<evidence type="ECO:0000313" key="6">
    <source>
        <dbReference type="EMBL" id="OQR72082.1"/>
    </source>
</evidence>